<protein>
    <submittedName>
        <fullName evidence="1">Uncharacterized protein</fullName>
    </submittedName>
</protein>
<proteinExistence type="predicted"/>
<organism evidence="1 2">
    <name type="scientific">Moraxella catarrhalis</name>
    <name type="common">Branhamella catarrhalis</name>
    <dbReference type="NCBI Taxonomy" id="480"/>
    <lineage>
        <taxon>Bacteria</taxon>
        <taxon>Pseudomonadati</taxon>
        <taxon>Pseudomonadota</taxon>
        <taxon>Gammaproteobacteria</taxon>
        <taxon>Moraxellales</taxon>
        <taxon>Moraxellaceae</taxon>
        <taxon>Moraxella</taxon>
    </lineage>
</organism>
<name>A0A198UQ69_MORCA</name>
<gene>
    <name evidence="1" type="ORF">AO384_0003</name>
</gene>
<accession>A0A198UQ69</accession>
<evidence type="ECO:0000313" key="1">
    <source>
        <dbReference type="EMBL" id="OAU98419.1"/>
    </source>
</evidence>
<dbReference type="Proteomes" id="UP000078228">
    <property type="component" value="Unassembled WGS sequence"/>
</dbReference>
<reference evidence="1 2" key="1">
    <citation type="journal article" date="2016" name="Genome Biol. Evol.">
        <title>Comparative Genomic Analyses of the Moraxella catarrhalis Serosensitive and Seroresistant Lineages Demonstrate Their Independent Evolution.</title>
        <authorList>
            <person name="Earl J.P."/>
            <person name="de Vries S.P."/>
            <person name="Ahmed A."/>
            <person name="Powell E."/>
            <person name="Schultz M.P."/>
            <person name="Hermans P.W."/>
            <person name="Hill D.J."/>
            <person name="Zhou Z."/>
            <person name="Constantinidou C.I."/>
            <person name="Hu F.Z."/>
            <person name="Bootsma H.J."/>
            <person name="Ehrlich G.D."/>
        </authorList>
    </citation>
    <scope>NUCLEOTIDE SEQUENCE [LARGE SCALE GENOMIC DNA]</scope>
    <source>
        <strain evidence="1 2">Z7542</strain>
    </source>
</reference>
<dbReference type="PATRIC" id="fig|480.237.peg.1636"/>
<dbReference type="EMBL" id="LXHC01000001">
    <property type="protein sequence ID" value="OAU98419.1"/>
    <property type="molecule type" value="Genomic_DNA"/>
</dbReference>
<keyword evidence="2" id="KW-1185">Reference proteome</keyword>
<sequence>MQFCHPLHDEMIRIVAPLDTDFCQVMAAFGWSDVDLMA</sequence>
<evidence type="ECO:0000313" key="2">
    <source>
        <dbReference type="Proteomes" id="UP000078228"/>
    </source>
</evidence>
<comment type="caution">
    <text evidence="1">The sequence shown here is derived from an EMBL/GenBank/DDBJ whole genome shotgun (WGS) entry which is preliminary data.</text>
</comment>
<dbReference type="AlphaFoldDB" id="A0A198UQ69"/>